<dbReference type="EMBL" id="QSHO01000016">
    <property type="protein sequence ID" value="RHC14466.1"/>
    <property type="molecule type" value="Genomic_DNA"/>
</dbReference>
<evidence type="ECO:0000313" key="12">
    <source>
        <dbReference type="Proteomes" id="UP000478483"/>
    </source>
</evidence>
<dbReference type="Proteomes" id="UP000284051">
    <property type="component" value="Unassembled WGS sequence"/>
</dbReference>
<feature type="transmembrane region" description="Helical" evidence="1">
    <location>
        <begin position="117"/>
        <end position="141"/>
    </location>
</feature>
<reference evidence="3 12" key="3">
    <citation type="journal article" date="2019" name="Nat. Med.">
        <title>A library of human gut bacterial isolates paired with longitudinal multiomics data enables mechanistic microbiome research.</title>
        <authorList>
            <person name="Poyet M."/>
            <person name="Groussin M."/>
            <person name="Gibbons S.M."/>
            <person name="Avila-Pacheco J."/>
            <person name="Jiang X."/>
            <person name="Kearney S.M."/>
            <person name="Perrotta A.R."/>
            <person name="Berdy B."/>
            <person name="Zhao S."/>
            <person name="Lieberman T.D."/>
            <person name="Swanson P.K."/>
            <person name="Smith M."/>
            <person name="Roesemann S."/>
            <person name="Alexander J.E."/>
            <person name="Rich S.A."/>
            <person name="Livny J."/>
            <person name="Vlamakis H."/>
            <person name="Clish C."/>
            <person name="Bullock K."/>
            <person name="Deik A."/>
            <person name="Scott J."/>
            <person name="Pierce K.A."/>
            <person name="Xavier R.J."/>
            <person name="Alm E.J."/>
        </authorList>
    </citation>
    <scope>NUCLEOTIDE SEQUENCE [LARGE SCALE GENOMIC DNA]</scope>
    <source>
        <strain evidence="3 12">BIOML-A1</strain>
    </source>
</reference>
<dbReference type="PaxDb" id="166486-ERS852572_00706"/>
<dbReference type="PANTHER" id="PTHR40078:SF1">
    <property type="entry name" value="INTEGRAL MEMBRANE PROTEIN"/>
    <property type="match status" value="1"/>
</dbReference>
<dbReference type="EMBL" id="QRID01000027">
    <property type="protein sequence ID" value="RHG25261.1"/>
    <property type="molecule type" value="Genomic_DNA"/>
</dbReference>
<organism evidence="2 8">
    <name type="scientific">Roseburia intestinalis</name>
    <dbReference type="NCBI Taxonomy" id="166486"/>
    <lineage>
        <taxon>Bacteria</taxon>
        <taxon>Bacillati</taxon>
        <taxon>Bacillota</taxon>
        <taxon>Clostridia</taxon>
        <taxon>Lachnospirales</taxon>
        <taxon>Lachnospiraceae</taxon>
        <taxon>Roseburia</taxon>
    </lineage>
</organism>
<keyword evidence="1" id="KW-1133">Transmembrane helix</keyword>
<dbReference type="Pfam" id="PF19700">
    <property type="entry name" value="DUF6198"/>
    <property type="match status" value="1"/>
</dbReference>
<reference evidence="2 8" key="1">
    <citation type="submission" date="2015-09" db="EMBL/GenBank/DDBJ databases">
        <authorList>
            <consortium name="Pathogen Informatics"/>
        </authorList>
    </citation>
    <scope>NUCLEOTIDE SEQUENCE [LARGE SCALE GENOMIC DNA]</scope>
    <source>
        <strain evidence="2 8">2789STDY5834960</strain>
    </source>
</reference>
<dbReference type="OrthoDB" id="9814474at2"/>
<evidence type="ECO:0000313" key="2">
    <source>
        <dbReference type="EMBL" id="CUM83424.1"/>
    </source>
</evidence>
<feature type="transmembrane region" description="Helical" evidence="1">
    <location>
        <begin position="20"/>
        <end position="40"/>
    </location>
</feature>
<dbReference type="RefSeq" id="WP_015520535.1">
    <property type="nucleotide sequence ID" value="NZ_CABIYH010000004.1"/>
</dbReference>
<keyword evidence="1" id="KW-0812">Transmembrane</keyword>
<reference evidence="4 13" key="4">
    <citation type="submission" date="2019-10" db="EMBL/GenBank/DDBJ databases">
        <title>Roseburia spp. ameliorate alcoholic fatty liver via restoration of gut barrier function.</title>
        <authorList>
            <person name="Seo B."/>
            <person name="Ko G."/>
        </authorList>
    </citation>
    <scope>NUCLEOTIDE SEQUENCE [LARGE SCALE GENOMIC DNA]</scope>
    <source>
        <strain evidence="4 13">SNUG30017</strain>
    </source>
</reference>
<dbReference type="EMBL" id="WNAJ01000022">
    <property type="protein sequence ID" value="MTR86408.1"/>
    <property type="molecule type" value="Genomic_DNA"/>
</dbReference>
<name>A0A173RZ59_9FIRM</name>
<evidence type="ECO:0000256" key="1">
    <source>
        <dbReference type="SAM" id="Phobius"/>
    </source>
</evidence>
<sequence>MKKFIQGMYQKKNFGVRLTAVILSVIVMGFALSLLVLVDLGTDPCTSMNLAISEKIGMGIGNWQALLNTIIFVFVILLGRENIGFGTLANMFLVGYSLQFFSWVWDKILPAGLFDSMAVRILVLIPALAIFVVSAAVYMDVKLGTAPYDAIAFIIAKWMPKVPFRLIRMAFDFTVIVIAFLFGGKIGIVTILMGFTLGPVIGAVGEKIGRFIECD</sequence>
<evidence type="ECO:0000313" key="3">
    <source>
        <dbReference type="EMBL" id="MTR86408.1"/>
    </source>
</evidence>
<dbReference type="Proteomes" id="UP000478483">
    <property type="component" value="Unassembled WGS sequence"/>
</dbReference>
<evidence type="ECO:0000313" key="7">
    <source>
        <dbReference type="EMBL" id="RHN04341.1"/>
    </source>
</evidence>
<evidence type="ECO:0000313" key="13">
    <source>
        <dbReference type="Proteomes" id="UP000479531"/>
    </source>
</evidence>
<evidence type="ECO:0000313" key="8">
    <source>
        <dbReference type="Proteomes" id="UP000095350"/>
    </source>
</evidence>
<dbReference type="EMBL" id="WGGT01000002">
    <property type="protein sequence ID" value="MVQ44576.1"/>
    <property type="molecule type" value="Genomic_DNA"/>
</dbReference>
<dbReference type="InterPro" id="IPR038750">
    <property type="entry name" value="YczE/YyaS-like"/>
</dbReference>
<dbReference type="STRING" id="166486.ERS852572_00706"/>
<dbReference type="Proteomes" id="UP000479531">
    <property type="component" value="Unassembled WGS sequence"/>
</dbReference>
<feature type="transmembrane region" description="Helical" evidence="1">
    <location>
        <begin position="60"/>
        <end position="78"/>
    </location>
</feature>
<reference evidence="9 10" key="2">
    <citation type="submission" date="2018-08" db="EMBL/GenBank/DDBJ databases">
        <title>A genome reference for cultivated species of the human gut microbiota.</title>
        <authorList>
            <person name="Zou Y."/>
            <person name="Xue W."/>
            <person name="Luo G."/>
        </authorList>
    </citation>
    <scope>NUCLEOTIDE SEQUENCE [LARGE SCALE GENOMIC DNA]</scope>
    <source>
        <strain evidence="7 10">AF31-21AC</strain>
        <strain evidence="6 11">AM22-21LB</strain>
        <strain evidence="5 9">AM37-1AC</strain>
    </source>
</reference>
<dbReference type="Proteomes" id="UP000283586">
    <property type="component" value="Unassembled WGS sequence"/>
</dbReference>
<feature type="transmembrane region" description="Helical" evidence="1">
    <location>
        <begin position="85"/>
        <end position="105"/>
    </location>
</feature>
<evidence type="ECO:0000313" key="6">
    <source>
        <dbReference type="EMBL" id="RHG25261.1"/>
    </source>
</evidence>
<keyword evidence="1" id="KW-0472">Membrane</keyword>
<evidence type="ECO:0000313" key="4">
    <source>
        <dbReference type="EMBL" id="MVQ44576.1"/>
    </source>
</evidence>
<evidence type="ECO:0000313" key="9">
    <source>
        <dbReference type="Proteomes" id="UP000283513"/>
    </source>
</evidence>
<evidence type="ECO:0000313" key="5">
    <source>
        <dbReference type="EMBL" id="RHC14466.1"/>
    </source>
</evidence>
<protein>
    <submittedName>
        <fullName evidence="2">Uncharacterized BCR, YitT family COG1284</fullName>
    </submittedName>
</protein>
<dbReference type="EMBL" id="CYXZ01000004">
    <property type="protein sequence ID" value="CUM83424.1"/>
    <property type="molecule type" value="Genomic_DNA"/>
</dbReference>
<evidence type="ECO:0000313" key="10">
    <source>
        <dbReference type="Proteomes" id="UP000283586"/>
    </source>
</evidence>
<dbReference type="Proteomes" id="UP000095350">
    <property type="component" value="Unassembled WGS sequence"/>
</dbReference>
<proteinExistence type="predicted"/>
<dbReference type="PANTHER" id="PTHR40078">
    <property type="entry name" value="INTEGRAL MEMBRANE PROTEIN-RELATED"/>
    <property type="match status" value="1"/>
</dbReference>
<gene>
    <name evidence="6" type="ORF">DW264_17600</name>
    <name evidence="5" type="ORF">DW856_15800</name>
    <name evidence="7" type="ORF">DWZ31_16615</name>
    <name evidence="2" type="ORF">ERS852572_00706</name>
    <name evidence="4" type="ORF">GCK47_02340</name>
    <name evidence="3" type="ORF">GMD50_15470</name>
</gene>
<dbReference type="Proteomes" id="UP000283513">
    <property type="component" value="Unassembled WGS sequence"/>
</dbReference>
<dbReference type="AlphaFoldDB" id="A0A173RZ59"/>
<accession>A0A173RZ59</accession>
<dbReference type="EMBL" id="QRQN01000026">
    <property type="protein sequence ID" value="RHN04341.1"/>
    <property type="molecule type" value="Genomic_DNA"/>
</dbReference>
<evidence type="ECO:0000313" key="11">
    <source>
        <dbReference type="Proteomes" id="UP000284051"/>
    </source>
</evidence>